<accession>A0A1Y1V7B8</accession>
<dbReference type="InterPro" id="IPR036770">
    <property type="entry name" value="Ankyrin_rpt-contain_sf"/>
</dbReference>
<dbReference type="PANTHER" id="PTHR24198:SF165">
    <property type="entry name" value="ANKYRIN REPEAT-CONTAINING PROTEIN-RELATED"/>
    <property type="match status" value="1"/>
</dbReference>
<dbReference type="PANTHER" id="PTHR24198">
    <property type="entry name" value="ANKYRIN REPEAT AND PROTEIN KINASE DOMAIN-CONTAINING PROTEIN"/>
    <property type="match status" value="1"/>
</dbReference>
<dbReference type="AlphaFoldDB" id="A0A1Y1V7B8"/>
<organism evidence="3 4">
    <name type="scientific">Piromyces finnis</name>
    <dbReference type="NCBI Taxonomy" id="1754191"/>
    <lineage>
        <taxon>Eukaryota</taxon>
        <taxon>Fungi</taxon>
        <taxon>Fungi incertae sedis</taxon>
        <taxon>Chytridiomycota</taxon>
        <taxon>Chytridiomycota incertae sedis</taxon>
        <taxon>Neocallimastigomycetes</taxon>
        <taxon>Neocallimastigales</taxon>
        <taxon>Neocallimastigaceae</taxon>
        <taxon>Piromyces</taxon>
    </lineage>
</organism>
<proteinExistence type="predicted"/>
<dbReference type="SUPFAM" id="SSF48403">
    <property type="entry name" value="Ankyrin repeat"/>
    <property type="match status" value="1"/>
</dbReference>
<reference evidence="3 4" key="1">
    <citation type="submission" date="2016-08" db="EMBL/GenBank/DDBJ databases">
        <title>Genomes of anaerobic fungi encode conserved fungal cellulosomes for biomass hydrolysis.</title>
        <authorList>
            <consortium name="DOE Joint Genome Institute"/>
            <person name="Haitjema C.H."/>
            <person name="Gilmore S.P."/>
            <person name="Henske J.K."/>
            <person name="Solomon K.V."/>
            <person name="De Groot R."/>
            <person name="Kuo A."/>
            <person name="Mondo S.J."/>
            <person name="Salamov A.A."/>
            <person name="Labutti K."/>
            <person name="Zhao Z."/>
            <person name="Chiniquy J."/>
            <person name="Barry K."/>
            <person name="Brewer H.M."/>
            <person name="Purvine S.O."/>
            <person name="Wright A.T."/>
            <person name="Boxma B."/>
            <person name="Van Alen T."/>
            <person name="Hackstein J.H."/>
            <person name="Baker S.E."/>
            <person name="Grigoriev I.V."/>
            <person name="O'Malley M.A."/>
        </authorList>
    </citation>
    <scope>NUCLEOTIDE SEQUENCE [LARGE SCALE GENOMIC DNA]</scope>
    <source>
        <strain evidence="4">finn</strain>
    </source>
</reference>
<comment type="caution">
    <text evidence="3">The sequence shown here is derived from an EMBL/GenBank/DDBJ whole genome shotgun (WGS) entry which is preliminary data.</text>
</comment>
<evidence type="ECO:0000313" key="4">
    <source>
        <dbReference type="Proteomes" id="UP000193719"/>
    </source>
</evidence>
<name>A0A1Y1V7B8_9FUNG</name>
<dbReference type="STRING" id="1754191.A0A1Y1V7B8"/>
<gene>
    <name evidence="3" type="ORF">BCR36DRAFT_584005</name>
</gene>
<dbReference type="InterPro" id="IPR002110">
    <property type="entry name" value="Ankyrin_rpt"/>
</dbReference>
<evidence type="ECO:0000256" key="2">
    <source>
        <dbReference type="ARBA" id="ARBA00023043"/>
    </source>
</evidence>
<reference evidence="3 4" key="2">
    <citation type="submission" date="2016-08" db="EMBL/GenBank/DDBJ databases">
        <title>Pervasive Adenine N6-methylation of Active Genes in Fungi.</title>
        <authorList>
            <consortium name="DOE Joint Genome Institute"/>
            <person name="Mondo S.J."/>
            <person name="Dannebaum R.O."/>
            <person name="Kuo R.C."/>
            <person name="Labutti K."/>
            <person name="Haridas S."/>
            <person name="Kuo A."/>
            <person name="Salamov A."/>
            <person name="Ahrendt S.R."/>
            <person name="Lipzen A."/>
            <person name="Sullivan W."/>
            <person name="Andreopoulos W.B."/>
            <person name="Clum A."/>
            <person name="Lindquist E."/>
            <person name="Daum C."/>
            <person name="Ramamoorthy G.K."/>
            <person name="Gryganskyi A."/>
            <person name="Culley D."/>
            <person name="Magnuson J.K."/>
            <person name="James T.Y."/>
            <person name="O'Malley M.A."/>
            <person name="Stajich J.E."/>
            <person name="Spatafora J.W."/>
            <person name="Visel A."/>
            <person name="Grigoriev I.V."/>
        </authorList>
    </citation>
    <scope>NUCLEOTIDE SEQUENCE [LARGE SCALE GENOMIC DNA]</scope>
    <source>
        <strain evidence="4">finn</strain>
    </source>
</reference>
<dbReference type="Proteomes" id="UP000193719">
    <property type="component" value="Unassembled WGS sequence"/>
</dbReference>
<dbReference type="Gene3D" id="1.25.40.20">
    <property type="entry name" value="Ankyrin repeat-containing domain"/>
    <property type="match status" value="2"/>
</dbReference>
<dbReference type="SMART" id="SM00248">
    <property type="entry name" value="ANK"/>
    <property type="match status" value="6"/>
</dbReference>
<dbReference type="EMBL" id="MCFH01000025">
    <property type="protein sequence ID" value="ORX48908.1"/>
    <property type="molecule type" value="Genomic_DNA"/>
</dbReference>
<keyword evidence="2" id="KW-0040">ANK repeat</keyword>
<protein>
    <submittedName>
        <fullName evidence="3">Ankyrin</fullName>
    </submittedName>
</protein>
<evidence type="ECO:0000256" key="1">
    <source>
        <dbReference type="ARBA" id="ARBA00022737"/>
    </source>
</evidence>
<dbReference type="OrthoDB" id="2148564at2759"/>
<evidence type="ECO:0000313" key="3">
    <source>
        <dbReference type="EMBL" id="ORX48908.1"/>
    </source>
</evidence>
<sequence length="412" mass="48027">MEKAIIENSITTKAYLQELNKTLFNIEDYSVGDEMLKLASEDALAEFRESDILVRACKENNKNLVKWLLTKDINLAVQDDNGRTALMYAAQHYSLLFAVEKMIKGNRKFIHLTDNYGNNALFYSSTNKNMFGVMIKTDIDIHHVNKDNENILLYSCKNDAYRCFSSILKLKLNVNLVNSSGKTAAMYLAENKRYFQLRDLYKKYKFDVNYRSKFGESLVSVFIKKYYNDYSYSADPFFTEGNYLAYKNYALTLMELVDLKCDFNVTIDEDGNTPIIYFLLTEDYTSANYLLSKCKNIDLSIQNKYGMSASLLSMFLNKGLFDRLEYHKTRNAKTISMDSLRRLLTKNKTYIRGYAQHDTISIIKQDKYRPCDRTPIVQQWFLETLYPNCGATIMHRGQLTNYNNGSYIFYKE</sequence>
<dbReference type="Pfam" id="PF12796">
    <property type="entry name" value="Ank_2"/>
    <property type="match status" value="1"/>
</dbReference>
<keyword evidence="4" id="KW-1185">Reference proteome</keyword>
<keyword evidence="1" id="KW-0677">Repeat</keyword>